<feature type="compositionally biased region" description="Pro residues" evidence="1">
    <location>
        <begin position="332"/>
        <end position="341"/>
    </location>
</feature>
<feature type="compositionally biased region" description="Pro residues" evidence="1">
    <location>
        <begin position="303"/>
        <end position="317"/>
    </location>
</feature>
<protein>
    <recommendedName>
        <fullName evidence="2">G-patch domain-containing protein</fullName>
    </recommendedName>
</protein>
<reference evidence="3" key="1">
    <citation type="submission" date="2021-01" db="EMBL/GenBank/DDBJ databases">
        <authorList>
            <person name="Eckstrom K.M.E."/>
        </authorList>
    </citation>
    <scope>NUCLEOTIDE SEQUENCE</scope>
    <source>
        <strain evidence="3">UVCC 0001</strain>
    </source>
</reference>
<name>A0AAD9IKD7_PROWI</name>
<feature type="domain" description="G-patch" evidence="2">
    <location>
        <begin position="117"/>
        <end position="184"/>
    </location>
</feature>
<dbReference type="InterPro" id="IPR000061">
    <property type="entry name" value="Surp"/>
</dbReference>
<dbReference type="PROSITE" id="PS50174">
    <property type="entry name" value="G_PATCH"/>
    <property type="match status" value="1"/>
</dbReference>
<dbReference type="PANTHER" id="PTHR13384">
    <property type="entry name" value="G PATCH DOMAIN-CONTAINING PROTEIN 1"/>
    <property type="match status" value="1"/>
</dbReference>
<feature type="region of interest" description="Disordered" evidence="1">
    <location>
        <begin position="34"/>
        <end position="83"/>
    </location>
</feature>
<dbReference type="GO" id="GO:0003723">
    <property type="term" value="F:RNA binding"/>
    <property type="evidence" value="ECO:0007669"/>
    <property type="project" value="InterPro"/>
</dbReference>
<dbReference type="Pfam" id="PF01805">
    <property type="entry name" value="Surp"/>
    <property type="match status" value="1"/>
</dbReference>
<dbReference type="Proteomes" id="UP001255856">
    <property type="component" value="Unassembled WGS sequence"/>
</dbReference>
<dbReference type="Pfam" id="PF01585">
    <property type="entry name" value="G-patch"/>
    <property type="match status" value="1"/>
</dbReference>
<feature type="compositionally biased region" description="Basic and acidic residues" evidence="1">
    <location>
        <begin position="411"/>
        <end position="424"/>
    </location>
</feature>
<evidence type="ECO:0000256" key="1">
    <source>
        <dbReference type="SAM" id="MobiDB-lite"/>
    </source>
</evidence>
<accession>A0AAD9IKD7</accession>
<organism evidence="3 4">
    <name type="scientific">Prototheca wickerhamii</name>
    <dbReference type="NCBI Taxonomy" id="3111"/>
    <lineage>
        <taxon>Eukaryota</taxon>
        <taxon>Viridiplantae</taxon>
        <taxon>Chlorophyta</taxon>
        <taxon>core chlorophytes</taxon>
        <taxon>Trebouxiophyceae</taxon>
        <taxon>Chlorellales</taxon>
        <taxon>Chlorellaceae</taxon>
        <taxon>Prototheca</taxon>
    </lineage>
</organism>
<proteinExistence type="predicted"/>
<feature type="region of interest" description="Disordered" evidence="1">
    <location>
        <begin position="651"/>
        <end position="683"/>
    </location>
</feature>
<feature type="region of interest" description="Disordered" evidence="1">
    <location>
        <begin position="410"/>
        <end position="466"/>
    </location>
</feature>
<dbReference type="AlphaFoldDB" id="A0AAD9IKD7"/>
<feature type="compositionally biased region" description="Low complexity" evidence="1">
    <location>
        <begin position="665"/>
        <end position="677"/>
    </location>
</feature>
<dbReference type="SUPFAM" id="SSF109905">
    <property type="entry name" value="Surp module (SWAP domain)"/>
    <property type="match status" value="1"/>
</dbReference>
<dbReference type="InterPro" id="IPR000467">
    <property type="entry name" value="G_patch_dom"/>
</dbReference>
<dbReference type="InterPro" id="IPR035967">
    <property type="entry name" value="SWAP/Surp_sf"/>
</dbReference>
<dbReference type="InterPro" id="IPR011666">
    <property type="entry name" value="DUF1604"/>
</dbReference>
<sequence length="683" mass="72315">MQEVKDEQGRRRFHGAFTGGFSAGYYNTAGSQEGWAPSAFRSSRDARASSAPQSIEQFLDEDELEEHRRQRLQTTAEYDTFGATAREATRRAAAEADNGRPAAISSFLAEQVLAPVSSGAGVRLLRRMGWREGRGLGPADAAGPTGVAEPRGAEDEASSSRLAETPIYLLEPKTDLYGVGYNPFRGATEFAAAKRARLQAGRAASGATPSARRKHHGIAFGTGVMDEDDSYGIMEDYVTTEEVAGELESARADARGLPARRAAGLDRHGLGDRLAAEGYTFEIQEEEEEEEEEAHRPVETRSFPPPTLPPGWRPRPPSEVRGTGPDPAQPSHAPPAAPPTDPKLRQAIDTTAFYVARNGKIFENMARRQQEKAIEAGEGEGHAFLLGGAGAAYYAAKLAAVRALLAAPGEPARDRGKGAEEPRPRAAPLSSAERGALLGEQPLPPGERSKISPPTEAPPASAQHPVVPARSVLGSVAEADRLRLAGLLKSSFVSAGAGAAAPRKWAGCGRVPARRRGREAARRLRAPSDRLPVRSGRDWRPEPLLCKRLNVADPYRGRPRELVMPSSRTDFLALPATAAEAAQSDGRSAGAGALAAPASDQAFVEDGDAIAGEMPDADSFLASILSAGADEGTAPPLPPAPPVDVFKAIFEDDDDDDEAQESDGDAAQVAIAQGRAAPIEESR</sequence>
<dbReference type="Pfam" id="PF07713">
    <property type="entry name" value="DUF1604"/>
    <property type="match status" value="1"/>
</dbReference>
<dbReference type="GO" id="GO:0005634">
    <property type="term" value="C:nucleus"/>
    <property type="evidence" value="ECO:0007669"/>
    <property type="project" value="TreeGrafter"/>
</dbReference>
<dbReference type="EMBL" id="JASFZW010000002">
    <property type="protein sequence ID" value="KAK2079913.1"/>
    <property type="molecule type" value="Genomic_DNA"/>
</dbReference>
<dbReference type="GO" id="GO:0006397">
    <property type="term" value="P:mRNA processing"/>
    <property type="evidence" value="ECO:0007669"/>
    <property type="project" value="InterPro"/>
</dbReference>
<dbReference type="PANTHER" id="PTHR13384:SF19">
    <property type="entry name" value="G PATCH DOMAIN-CONTAINING PROTEIN 1"/>
    <property type="match status" value="1"/>
</dbReference>
<gene>
    <name evidence="3" type="ORF">QBZ16_002308</name>
</gene>
<feature type="region of interest" description="Disordered" evidence="1">
    <location>
        <begin position="284"/>
        <end position="350"/>
    </location>
</feature>
<evidence type="ECO:0000259" key="2">
    <source>
        <dbReference type="PROSITE" id="PS50174"/>
    </source>
</evidence>
<keyword evidence="4" id="KW-1185">Reference proteome</keyword>
<evidence type="ECO:0000313" key="4">
    <source>
        <dbReference type="Proteomes" id="UP001255856"/>
    </source>
</evidence>
<feature type="region of interest" description="Disordered" evidence="1">
    <location>
        <begin position="134"/>
        <end position="160"/>
    </location>
</feature>
<evidence type="ECO:0000313" key="3">
    <source>
        <dbReference type="EMBL" id="KAK2079913.1"/>
    </source>
</evidence>
<comment type="caution">
    <text evidence="3">The sequence shown here is derived from an EMBL/GenBank/DDBJ whole genome shotgun (WGS) entry which is preliminary data.</text>
</comment>
<dbReference type="Gene3D" id="1.10.10.790">
    <property type="entry name" value="Surp module"/>
    <property type="match status" value="1"/>
</dbReference>
<feature type="compositionally biased region" description="Acidic residues" evidence="1">
    <location>
        <begin position="651"/>
        <end position="664"/>
    </location>
</feature>